<evidence type="ECO:0000256" key="3">
    <source>
        <dbReference type="ARBA" id="ARBA00022679"/>
    </source>
</evidence>
<feature type="chain" id="PRO_5044629454" description="Galactosyl transferase" evidence="5">
    <location>
        <begin position="25"/>
        <end position="378"/>
    </location>
</feature>
<dbReference type="Proteomes" id="UP000504636">
    <property type="component" value="Unplaced"/>
</dbReference>
<reference evidence="8" key="2">
    <citation type="submission" date="2020-04" db="EMBL/GenBank/DDBJ databases">
        <authorList>
            <consortium name="NCBI Genome Project"/>
        </authorList>
    </citation>
    <scope>NUCLEOTIDE SEQUENCE</scope>
    <source>
        <strain evidence="8">CBS 304.34</strain>
    </source>
</reference>
<evidence type="ECO:0000313" key="7">
    <source>
        <dbReference type="Proteomes" id="UP000504636"/>
    </source>
</evidence>
<dbReference type="EMBL" id="MU003695">
    <property type="protein sequence ID" value="KAF2814091.1"/>
    <property type="molecule type" value="Genomic_DNA"/>
</dbReference>
<protein>
    <recommendedName>
        <fullName evidence="9">Galactosyl transferase</fullName>
    </recommendedName>
</protein>
<dbReference type="RefSeq" id="XP_033581055.1">
    <property type="nucleotide sequence ID" value="XM_033713511.1"/>
</dbReference>
<proteinExistence type="inferred from homology"/>
<feature type="compositionally biased region" description="Basic and acidic residues" evidence="4">
    <location>
        <begin position="63"/>
        <end position="95"/>
    </location>
</feature>
<evidence type="ECO:0000256" key="4">
    <source>
        <dbReference type="SAM" id="MobiDB-lite"/>
    </source>
</evidence>
<keyword evidence="3" id="KW-0808">Transferase</keyword>
<name>A0A6A6YZ37_9PEZI</name>
<feature type="signal peptide" evidence="5">
    <location>
        <begin position="1"/>
        <end position="24"/>
    </location>
</feature>
<dbReference type="GeneID" id="54454404"/>
<feature type="compositionally biased region" description="Low complexity" evidence="4">
    <location>
        <begin position="50"/>
        <end position="62"/>
    </location>
</feature>
<feature type="region of interest" description="Disordered" evidence="4">
    <location>
        <begin position="39"/>
        <end position="107"/>
    </location>
</feature>
<keyword evidence="2" id="KW-0328">Glycosyltransferase</keyword>
<evidence type="ECO:0000313" key="8">
    <source>
        <dbReference type="RefSeq" id="XP_033581055.1"/>
    </source>
</evidence>
<sequence>MLGSRLFLGVLTAAFLLLVVKIYSDSSFGHLSYSDLQISPANPQSPDKPQPSTSAPASPKSSQKTEKPVDKKPEGKKPDEQKPKKPNSDREKEESWSGEPGYFKNKKEWNFDAPLEPSDETFKPEEILILTASNGGGHNAAIPNLLERICEERDSYAKLHNYTHTWLNTDKYDVGDAHPVWAKIPAIADAFYQNPQAKWLWIADSDIIFMTHTVKLEEMLLSQKVMSEKIMKGQTLFNGMRDGKTHKTKVNMPEEPKISNLDILITQDHNGINAGSIFLRRSQFTRFILEVWTDKLLMEDHWVGKEQDALKHLLLEHPLIREHTGVFPQRMFNAYAVGGDKMGWREGDLMVHLAGCWVGGDHICKERFDEFWAKRKLE</sequence>
<keyword evidence="5" id="KW-0732">Signal</keyword>
<evidence type="ECO:0008006" key="9">
    <source>
        <dbReference type="Google" id="ProtNLM"/>
    </source>
</evidence>
<dbReference type="InterPro" id="IPR029044">
    <property type="entry name" value="Nucleotide-diphossugar_trans"/>
</dbReference>
<comment type="similarity">
    <text evidence="1">Belongs to the glycosyltransferase 34 family.</text>
</comment>
<accession>A0A6A6YZ37</accession>
<dbReference type="Gene3D" id="3.90.550.10">
    <property type="entry name" value="Spore Coat Polysaccharide Biosynthesis Protein SpsA, Chain A"/>
    <property type="match status" value="1"/>
</dbReference>
<reference evidence="8" key="3">
    <citation type="submission" date="2025-04" db="UniProtKB">
        <authorList>
            <consortium name="RefSeq"/>
        </authorList>
    </citation>
    <scope>IDENTIFICATION</scope>
    <source>
        <strain evidence="8">CBS 304.34</strain>
    </source>
</reference>
<dbReference type="PANTHER" id="PTHR31306:SF4">
    <property type="entry name" value="ALPHA-1,2-GALACTOSYLTRANSFERASE"/>
    <property type="match status" value="1"/>
</dbReference>
<keyword evidence="7" id="KW-1185">Reference proteome</keyword>
<evidence type="ECO:0000256" key="2">
    <source>
        <dbReference type="ARBA" id="ARBA00022676"/>
    </source>
</evidence>
<evidence type="ECO:0000256" key="1">
    <source>
        <dbReference type="ARBA" id="ARBA00005664"/>
    </source>
</evidence>
<evidence type="ECO:0000256" key="5">
    <source>
        <dbReference type="SAM" id="SignalP"/>
    </source>
</evidence>
<dbReference type="OrthoDB" id="205108at2759"/>
<dbReference type="Pfam" id="PF05637">
    <property type="entry name" value="Glyco_transf_34"/>
    <property type="match status" value="1"/>
</dbReference>
<organism evidence="6">
    <name type="scientific">Mytilinidion resinicola</name>
    <dbReference type="NCBI Taxonomy" id="574789"/>
    <lineage>
        <taxon>Eukaryota</taxon>
        <taxon>Fungi</taxon>
        <taxon>Dikarya</taxon>
        <taxon>Ascomycota</taxon>
        <taxon>Pezizomycotina</taxon>
        <taxon>Dothideomycetes</taxon>
        <taxon>Pleosporomycetidae</taxon>
        <taxon>Mytilinidiales</taxon>
        <taxon>Mytilinidiaceae</taxon>
        <taxon>Mytilinidion</taxon>
    </lineage>
</organism>
<gene>
    <name evidence="6 8" type="ORF">BDZ99DRAFT_231302</name>
</gene>
<dbReference type="GO" id="GO:0016757">
    <property type="term" value="F:glycosyltransferase activity"/>
    <property type="evidence" value="ECO:0007669"/>
    <property type="project" value="UniProtKB-KW"/>
</dbReference>
<evidence type="ECO:0000313" key="6">
    <source>
        <dbReference type="EMBL" id="KAF2814091.1"/>
    </source>
</evidence>
<reference evidence="6 8" key="1">
    <citation type="journal article" date="2020" name="Stud. Mycol.">
        <title>101 Dothideomycetes genomes: a test case for predicting lifestyles and emergence of pathogens.</title>
        <authorList>
            <person name="Haridas S."/>
            <person name="Albert R."/>
            <person name="Binder M."/>
            <person name="Bloem J."/>
            <person name="Labutti K."/>
            <person name="Salamov A."/>
            <person name="Andreopoulos B."/>
            <person name="Baker S."/>
            <person name="Barry K."/>
            <person name="Bills G."/>
            <person name="Bluhm B."/>
            <person name="Cannon C."/>
            <person name="Castanera R."/>
            <person name="Culley D."/>
            <person name="Daum C."/>
            <person name="Ezra D."/>
            <person name="Gonzalez J."/>
            <person name="Henrissat B."/>
            <person name="Kuo A."/>
            <person name="Liang C."/>
            <person name="Lipzen A."/>
            <person name="Lutzoni F."/>
            <person name="Magnuson J."/>
            <person name="Mondo S."/>
            <person name="Nolan M."/>
            <person name="Ohm R."/>
            <person name="Pangilinan J."/>
            <person name="Park H.-J."/>
            <person name="Ramirez L."/>
            <person name="Alfaro M."/>
            <person name="Sun H."/>
            <person name="Tritt A."/>
            <person name="Yoshinaga Y."/>
            <person name="Zwiers L.-H."/>
            <person name="Turgeon B."/>
            <person name="Goodwin S."/>
            <person name="Spatafora J."/>
            <person name="Crous P."/>
            <person name="Grigoriev I."/>
        </authorList>
    </citation>
    <scope>NUCLEOTIDE SEQUENCE</scope>
    <source>
        <strain evidence="6 8">CBS 304.34</strain>
    </source>
</reference>
<dbReference type="PANTHER" id="PTHR31306">
    <property type="entry name" value="ALPHA-1,6-MANNOSYLTRANSFERASE MNN11-RELATED"/>
    <property type="match status" value="1"/>
</dbReference>
<dbReference type="GO" id="GO:0006487">
    <property type="term" value="P:protein N-linked glycosylation"/>
    <property type="evidence" value="ECO:0007669"/>
    <property type="project" value="TreeGrafter"/>
</dbReference>
<dbReference type="InterPro" id="IPR008630">
    <property type="entry name" value="Glyco_trans_34"/>
</dbReference>
<dbReference type="GO" id="GO:0000139">
    <property type="term" value="C:Golgi membrane"/>
    <property type="evidence" value="ECO:0007669"/>
    <property type="project" value="TreeGrafter"/>
</dbReference>
<dbReference type="AlphaFoldDB" id="A0A6A6YZ37"/>